<protein>
    <submittedName>
        <fullName evidence="2">Uncharacterized protein</fullName>
    </submittedName>
</protein>
<evidence type="ECO:0000313" key="3">
    <source>
        <dbReference type="Proteomes" id="UP000654345"/>
    </source>
</evidence>
<organism evidence="2 3">
    <name type="scientific">Ktedonobacter robiniae</name>
    <dbReference type="NCBI Taxonomy" id="2778365"/>
    <lineage>
        <taxon>Bacteria</taxon>
        <taxon>Bacillati</taxon>
        <taxon>Chloroflexota</taxon>
        <taxon>Ktedonobacteria</taxon>
        <taxon>Ktedonobacterales</taxon>
        <taxon>Ktedonobacteraceae</taxon>
        <taxon>Ktedonobacter</taxon>
    </lineage>
</organism>
<dbReference type="Proteomes" id="UP000654345">
    <property type="component" value="Unassembled WGS sequence"/>
</dbReference>
<evidence type="ECO:0000313" key="2">
    <source>
        <dbReference type="EMBL" id="GHO58468.1"/>
    </source>
</evidence>
<proteinExistence type="predicted"/>
<dbReference type="EMBL" id="BNJG01000003">
    <property type="protein sequence ID" value="GHO58468.1"/>
    <property type="molecule type" value="Genomic_DNA"/>
</dbReference>
<sequence>MQRFPEHRSTDHDIKRKHIKGSERTHGANRSNLPFHNEHNIRSQTSTDREIVALPLGAEYLMLITPSDEGEREASAMENFFQACALDEAFGLELVGTRREQGFVLRVLGGTIPLAQQTIRGPVSPGRTLADRAHSRSAPPP</sequence>
<feature type="region of interest" description="Disordered" evidence="1">
    <location>
        <begin position="120"/>
        <end position="141"/>
    </location>
</feature>
<feature type="region of interest" description="Disordered" evidence="1">
    <location>
        <begin position="1"/>
        <end position="46"/>
    </location>
</feature>
<keyword evidence="3" id="KW-1185">Reference proteome</keyword>
<evidence type="ECO:0000256" key="1">
    <source>
        <dbReference type="SAM" id="MobiDB-lite"/>
    </source>
</evidence>
<gene>
    <name evidence="2" type="ORF">KSB_69430</name>
</gene>
<name>A0ABQ3V0C3_9CHLR</name>
<feature type="compositionally biased region" description="Basic and acidic residues" evidence="1">
    <location>
        <begin position="1"/>
        <end position="26"/>
    </location>
</feature>
<accession>A0ABQ3V0C3</accession>
<reference evidence="2 3" key="1">
    <citation type="journal article" date="2021" name="Int. J. Syst. Evol. Microbiol.">
        <title>Reticulibacter mediterranei gen. nov., sp. nov., within the new family Reticulibacteraceae fam. nov., and Ktedonospora formicarum gen. nov., sp. nov., Ktedonobacter robiniae sp. nov., Dictyobacter formicarum sp. nov. and Dictyobacter arantiisoli sp. nov., belonging to the class Ktedonobacteria.</title>
        <authorList>
            <person name="Yabe S."/>
            <person name="Zheng Y."/>
            <person name="Wang C.M."/>
            <person name="Sakai Y."/>
            <person name="Abe K."/>
            <person name="Yokota A."/>
            <person name="Donadio S."/>
            <person name="Cavaletti L."/>
            <person name="Monciardini P."/>
        </authorList>
    </citation>
    <scope>NUCLEOTIDE SEQUENCE [LARGE SCALE GENOMIC DNA]</scope>
    <source>
        <strain evidence="2 3">SOSP1-30</strain>
    </source>
</reference>
<comment type="caution">
    <text evidence="2">The sequence shown here is derived from an EMBL/GenBank/DDBJ whole genome shotgun (WGS) entry which is preliminary data.</text>
</comment>
<feature type="compositionally biased region" description="Basic and acidic residues" evidence="1">
    <location>
        <begin position="36"/>
        <end position="46"/>
    </location>
</feature>